<evidence type="ECO:0000313" key="1">
    <source>
        <dbReference type="EMBL" id="EMO07516.1"/>
    </source>
</evidence>
<dbReference type="Proteomes" id="UP000012092">
    <property type="component" value="Unassembled WGS sequence"/>
</dbReference>
<protein>
    <submittedName>
        <fullName evidence="1">Uncharacterized protein</fullName>
    </submittedName>
</protein>
<dbReference type="EMBL" id="AHNZ02000014">
    <property type="protein sequence ID" value="EMO07516.1"/>
    <property type="molecule type" value="Genomic_DNA"/>
</dbReference>
<accession>M6RP23</accession>
<organism evidence="1 2">
    <name type="scientific">Leptospira interrogans serovar Icterohaemorrhagiae str. Verdun HP</name>
    <dbReference type="NCBI Taxonomy" id="1049910"/>
    <lineage>
        <taxon>Bacteria</taxon>
        <taxon>Pseudomonadati</taxon>
        <taxon>Spirochaetota</taxon>
        <taxon>Spirochaetia</taxon>
        <taxon>Leptospirales</taxon>
        <taxon>Leptospiraceae</taxon>
        <taxon>Leptospira</taxon>
    </lineage>
</organism>
<proteinExistence type="predicted"/>
<name>M6RP23_LEPIR</name>
<dbReference type="AlphaFoldDB" id="M6RP23"/>
<evidence type="ECO:0000313" key="2">
    <source>
        <dbReference type="Proteomes" id="UP000012092"/>
    </source>
</evidence>
<gene>
    <name evidence="1" type="ORF">LEP1GSC116_1105</name>
</gene>
<reference evidence="1 2" key="1">
    <citation type="submission" date="2013-01" db="EMBL/GenBank/DDBJ databases">
        <authorList>
            <person name="Harkins D.M."/>
            <person name="Durkin A.S."/>
            <person name="Brinkac L.M."/>
            <person name="Haft D.H."/>
            <person name="Selengut J.D."/>
            <person name="Sanka R."/>
            <person name="DePew J."/>
            <person name="Purushe J."/>
            <person name="Picardeau M."/>
            <person name="Werts C."/>
            <person name="Goarant C."/>
            <person name="Vinetz J.M."/>
            <person name="Sutton G.G."/>
            <person name="Nierman W.C."/>
            <person name="Fouts D.E."/>
        </authorList>
    </citation>
    <scope>NUCLEOTIDE SEQUENCE [LARGE SCALE GENOMIC DNA]</scope>
    <source>
        <strain evidence="1 2">Verdun HP</strain>
    </source>
</reference>
<sequence>MGNNGANRFDQENSIKFITRMYKNNTRNEPSILQKYGSSQKLCLIWNCWFFKEGCILELLKN</sequence>
<comment type="caution">
    <text evidence="1">The sequence shown here is derived from an EMBL/GenBank/DDBJ whole genome shotgun (WGS) entry which is preliminary data.</text>
</comment>